<accession>A0A1B6F1F0</accession>
<dbReference type="InterPro" id="IPR038650">
    <property type="entry name" value="PADR1_C_dom_sf"/>
</dbReference>
<dbReference type="SUPFAM" id="SSF57716">
    <property type="entry name" value="Glucocorticoid receptor-like (DNA-binding domain)"/>
    <property type="match status" value="1"/>
</dbReference>
<dbReference type="GO" id="GO:0006302">
    <property type="term" value="P:double-strand break repair"/>
    <property type="evidence" value="ECO:0007669"/>
    <property type="project" value="TreeGrafter"/>
</dbReference>
<dbReference type="SMART" id="SM01335">
    <property type="entry name" value="PADR1"/>
    <property type="match status" value="1"/>
</dbReference>
<comment type="catalytic activity">
    <reaction evidence="23">
        <text>L-glutamyl-[protein] + NAD(+) = 5-O-(ADP-D-ribosyl)-L-glutamyl-[protein] + nicotinamide</text>
        <dbReference type="Rhea" id="RHEA:58224"/>
        <dbReference type="Rhea" id="RHEA-COMP:10208"/>
        <dbReference type="Rhea" id="RHEA-COMP:15089"/>
        <dbReference type="ChEBI" id="CHEBI:17154"/>
        <dbReference type="ChEBI" id="CHEBI:29973"/>
        <dbReference type="ChEBI" id="CHEBI:57540"/>
        <dbReference type="ChEBI" id="CHEBI:142540"/>
    </reaction>
    <physiologicalReaction direction="left-to-right" evidence="23">
        <dbReference type="Rhea" id="RHEA:58225"/>
    </physiologicalReaction>
</comment>
<keyword evidence="15" id="KW-0863">Zinc-finger</keyword>
<dbReference type="PROSITE" id="PS51060">
    <property type="entry name" value="PARP_ALPHA_HD"/>
    <property type="match status" value="1"/>
</dbReference>
<evidence type="ECO:0000259" key="37">
    <source>
        <dbReference type="PROSITE" id="PS51977"/>
    </source>
</evidence>
<keyword evidence="8" id="KW-0399">Innate immunity</keyword>
<name>A0A1B6F1F0_9HEMI</name>
<dbReference type="CDD" id="cd08001">
    <property type="entry name" value="WGR_PARP1_like"/>
    <property type="match status" value="1"/>
</dbReference>
<dbReference type="GO" id="GO:0140807">
    <property type="term" value="F:NAD+-protein-glutamate ADP-ribosyltransferase activity"/>
    <property type="evidence" value="ECO:0007669"/>
    <property type="project" value="RHEA"/>
</dbReference>
<keyword evidence="5" id="KW-0963">Cytoplasm</keyword>
<evidence type="ECO:0000256" key="18">
    <source>
        <dbReference type="ARBA" id="ARBA00023015"/>
    </source>
</evidence>
<feature type="domain" description="PARP catalytic" evidence="35">
    <location>
        <begin position="670"/>
        <end position="895"/>
    </location>
</feature>
<dbReference type="Pfam" id="PF21728">
    <property type="entry name" value="PADR1_N"/>
    <property type="match status" value="1"/>
</dbReference>
<evidence type="ECO:0000256" key="4">
    <source>
        <dbReference type="ARBA" id="ARBA00022454"/>
    </source>
</evidence>
<keyword evidence="10 31" id="KW-0808">Transferase</keyword>
<dbReference type="Pfam" id="PF00644">
    <property type="entry name" value="PARP"/>
    <property type="match status" value="1"/>
</dbReference>
<dbReference type="GO" id="GO:0005730">
    <property type="term" value="C:nucleolus"/>
    <property type="evidence" value="ECO:0007669"/>
    <property type="project" value="UniProtKB-SubCell"/>
</dbReference>
<comment type="catalytic activity">
    <reaction evidence="27">
        <text>L-histidyl-[protein] + NAD(+) = N(tele)-(ADP-D-ribosyl)-L-histidyl-[protein] + nicotinamide + H(+)</text>
        <dbReference type="Rhea" id="RHEA:72071"/>
        <dbReference type="Rhea" id="RHEA-COMP:9745"/>
        <dbReference type="Rhea" id="RHEA-COMP:18085"/>
        <dbReference type="ChEBI" id="CHEBI:15378"/>
        <dbReference type="ChEBI" id="CHEBI:17154"/>
        <dbReference type="ChEBI" id="CHEBI:29979"/>
        <dbReference type="ChEBI" id="CHEBI:57540"/>
        <dbReference type="ChEBI" id="CHEBI:191398"/>
    </reaction>
    <physiologicalReaction direction="left-to-right" evidence="27">
        <dbReference type="Rhea" id="RHEA:72072"/>
    </physiologicalReaction>
</comment>
<dbReference type="InterPro" id="IPR050800">
    <property type="entry name" value="ARTD/PARP"/>
</dbReference>
<reference evidence="38" key="1">
    <citation type="submission" date="2015-11" db="EMBL/GenBank/DDBJ databases">
        <title>De novo transcriptome assembly of four potential Pierce s Disease insect vectors from Arizona vineyards.</title>
        <authorList>
            <person name="Tassone E.E."/>
        </authorList>
    </citation>
    <scope>NUCLEOTIDE SEQUENCE</scope>
</reference>
<evidence type="ECO:0000313" key="38">
    <source>
        <dbReference type="EMBL" id="JAS43998.1"/>
    </source>
</evidence>
<feature type="domain" description="BRCT" evidence="34">
    <location>
        <begin position="273"/>
        <end position="365"/>
    </location>
</feature>
<evidence type="ECO:0000259" key="36">
    <source>
        <dbReference type="PROSITE" id="PS51060"/>
    </source>
</evidence>
<dbReference type="GO" id="GO:0008270">
    <property type="term" value="F:zinc ion binding"/>
    <property type="evidence" value="ECO:0007669"/>
    <property type="project" value="UniProtKB-KW"/>
</dbReference>
<dbReference type="InterPro" id="IPR001510">
    <property type="entry name" value="Znf_PARP"/>
</dbReference>
<comment type="catalytic activity">
    <reaction evidence="24">
        <text>L-aspartyl-[protein] + NAD(+) = 4-O-(ADP-D-ribosyl)-L-aspartyl-[protein] + nicotinamide</text>
        <dbReference type="Rhea" id="RHEA:54424"/>
        <dbReference type="Rhea" id="RHEA-COMP:9867"/>
        <dbReference type="Rhea" id="RHEA-COMP:13832"/>
        <dbReference type="ChEBI" id="CHEBI:17154"/>
        <dbReference type="ChEBI" id="CHEBI:29961"/>
        <dbReference type="ChEBI" id="CHEBI:57540"/>
        <dbReference type="ChEBI" id="CHEBI:138102"/>
    </reaction>
    <physiologicalReaction direction="left-to-right" evidence="24">
        <dbReference type="Rhea" id="RHEA:54425"/>
    </physiologicalReaction>
</comment>
<dbReference type="InterPro" id="IPR008893">
    <property type="entry name" value="WGR_domain"/>
</dbReference>
<dbReference type="GO" id="GO:0140815">
    <property type="term" value="F:NAD+-protein-histidine ADP-ribosyltransferase activity"/>
    <property type="evidence" value="ECO:0007669"/>
    <property type="project" value="RHEA"/>
</dbReference>
<evidence type="ECO:0000256" key="22">
    <source>
        <dbReference type="ARBA" id="ARBA00023242"/>
    </source>
</evidence>
<dbReference type="Gene3D" id="1.10.20.130">
    <property type="match status" value="1"/>
</dbReference>
<dbReference type="Gene3D" id="3.90.228.10">
    <property type="match status" value="1"/>
</dbReference>
<dbReference type="SMART" id="SM01336">
    <property type="entry name" value="zf-PARP"/>
    <property type="match status" value="1"/>
</dbReference>
<dbReference type="InterPro" id="IPR012982">
    <property type="entry name" value="PARP1-like_PADR1_Zn_ribbon"/>
</dbReference>
<dbReference type="SUPFAM" id="SSF47587">
    <property type="entry name" value="Domain of poly(ADP-ribose) polymerase"/>
    <property type="match status" value="1"/>
</dbReference>
<dbReference type="GO" id="GO:0003950">
    <property type="term" value="F:NAD+ poly-ADP-ribosyltransferase activity"/>
    <property type="evidence" value="ECO:0007669"/>
    <property type="project" value="UniProtKB-UniRule"/>
</dbReference>
<dbReference type="SUPFAM" id="SSF56399">
    <property type="entry name" value="ADP-ribosylation"/>
    <property type="match status" value="1"/>
</dbReference>
<evidence type="ECO:0000256" key="11">
    <source>
        <dbReference type="ARBA" id="ARBA00022695"/>
    </source>
</evidence>
<evidence type="ECO:0000256" key="17">
    <source>
        <dbReference type="ARBA" id="ARBA00022859"/>
    </source>
</evidence>
<dbReference type="InterPro" id="IPR004102">
    <property type="entry name" value="Poly(ADP-ribose)pol_reg_dom"/>
</dbReference>
<dbReference type="AlphaFoldDB" id="A0A1B6F1F0"/>
<dbReference type="GO" id="GO:0005694">
    <property type="term" value="C:chromosome"/>
    <property type="evidence" value="ECO:0007669"/>
    <property type="project" value="UniProtKB-SubCell"/>
</dbReference>
<dbReference type="Gene3D" id="2.20.25.630">
    <property type="match status" value="1"/>
</dbReference>
<dbReference type="CDD" id="cd01437">
    <property type="entry name" value="parp_like"/>
    <property type="match status" value="1"/>
</dbReference>
<evidence type="ECO:0000256" key="12">
    <source>
        <dbReference type="ARBA" id="ARBA00022723"/>
    </source>
</evidence>
<dbReference type="InterPro" id="IPR001357">
    <property type="entry name" value="BRCT_dom"/>
</dbReference>
<keyword evidence="22" id="KW-0539">Nucleus</keyword>
<dbReference type="SUPFAM" id="SSF142921">
    <property type="entry name" value="WGR domain-like"/>
    <property type="match status" value="1"/>
</dbReference>
<dbReference type="GO" id="GO:0140806">
    <property type="term" value="F:NAD+-protein-aspartate ADP-ribosyltransferase activity"/>
    <property type="evidence" value="ECO:0007669"/>
    <property type="project" value="RHEA"/>
</dbReference>
<evidence type="ECO:0000256" key="5">
    <source>
        <dbReference type="ARBA" id="ARBA00022490"/>
    </source>
</evidence>
<evidence type="ECO:0000256" key="14">
    <source>
        <dbReference type="ARBA" id="ARBA00022765"/>
    </source>
</evidence>
<sequence length="895" mass="100999">AEGGGGNKLFNCELAKSSRSTCRGCHETIMKGELRVAKMDYESDEGRRYGGVPLWHHADCFVKLRSDLGFWESGINIDGYSNLDSDNQQKLKSSLPAMKPSEGGDEADGASAPKKIKAEPQSDADKEKMKKQVQTLQKYTTFLKTLTRPQIAEIMEENNEPVLVQSNNIERITDAMAFGWPRDCKKCKTGKLEWKSLEGGYKCNGNLTEWVQCDNVEVNPKRRPFIIPESLAVEFASIKFKPKTGTRLIRTEERSVVLNPGPSTSSEPKIKSDRILPLKNMEFVILGKTETSKDDLKKEIVKMGGKVVTKIHKKLAAVISTQEEVDKMSKRMEEVEDAKIQVVPESFLQESMAGNAIENISRLNMAGWGSDAKKRLAGIESLKSGSLGKSSFSKSGKSSKVTLKVKGGSAVDPESGLEDVAHVYSKDKDIYSAVLSLTDIVKGTNKFYRIQVLEADSKNRYWVFRAWGRIGTTIGGTKLDKCSSLQEALKLFKSKYEDETGNMWENRHNFQKMPHKMVPMDLDMGVDESDNVQLKMESDVDSKLPKPVHDLVAMLFNVDTMKKVMLEFELDLEKMPLGKISKKQINVAYTVLSELQRVLEKENNKLVITDATNRFYTLIPHDFGIKRPPLLDNLEIIKSKLEMLESLMELEVAYSLMKSSGTGDGESSVHPVDMHYHKLNADIEPLPRDSEEFTILEKYVKNTHAATHTQYSLQIEEIFKVKRHGEEKRFKPFKKLHNRKLLWHGSRLTNFAGILSQGLRIAPPEAPTTGYMFGKGVYFADMVSKSANYCMTSATNNTGLMLLCEVALGDMYERTHAEYVEKLPPGKHSCKGVGATWPDPEEKHVMEDGLEIPYGKPVVKKERHQTSLLYNEYIVYDVAQVKARYLFKMKFDYKF</sequence>
<dbReference type="PANTHER" id="PTHR10459:SF112">
    <property type="entry name" value="POLY [ADP-RIBOSE] POLYMERASE 1"/>
    <property type="match status" value="1"/>
</dbReference>
<keyword evidence="14" id="KW-0013">ADP-ribosylation</keyword>
<evidence type="ECO:0000256" key="9">
    <source>
        <dbReference type="ARBA" id="ARBA00022676"/>
    </source>
</evidence>
<evidence type="ECO:0000256" key="6">
    <source>
        <dbReference type="ARBA" id="ARBA00022499"/>
    </source>
</evidence>
<evidence type="ECO:0000256" key="25">
    <source>
        <dbReference type="ARBA" id="ARBA00024347"/>
    </source>
</evidence>
<keyword evidence="9 31" id="KW-0328">Glycosyltransferase</keyword>
<dbReference type="SMART" id="SM00292">
    <property type="entry name" value="BRCT"/>
    <property type="match status" value="1"/>
</dbReference>
<evidence type="ECO:0000256" key="3">
    <source>
        <dbReference type="ARBA" id="ARBA00004604"/>
    </source>
</evidence>
<dbReference type="Gene3D" id="3.30.1740.10">
    <property type="entry name" value="Zinc finger, PARP-type"/>
    <property type="match status" value="1"/>
</dbReference>
<dbReference type="GO" id="GO:0140805">
    <property type="term" value="F:NAD+-protein-serine ADP-ribosyltransferase activity"/>
    <property type="evidence" value="ECO:0007669"/>
    <property type="project" value="RHEA"/>
</dbReference>
<evidence type="ECO:0000256" key="15">
    <source>
        <dbReference type="ARBA" id="ARBA00022771"/>
    </source>
</evidence>
<evidence type="ECO:0000259" key="33">
    <source>
        <dbReference type="PROSITE" id="PS50064"/>
    </source>
</evidence>
<feature type="domain" description="PARP alpha-helical" evidence="36">
    <location>
        <begin position="541"/>
        <end position="658"/>
    </location>
</feature>
<keyword evidence="20" id="KW-0238">DNA-binding</keyword>
<evidence type="ECO:0000256" key="16">
    <source>
        <dbReference type="ARBA" id="ARBA00022833"/>
    </source>
</evidence>
<dbReference type="GO" id="GO:0070212">
    <property type="term" value="P:protein poly-ADP-ribosylation"/>
    <property type="evidence" value="ECO:0007669"/>
    <property type="project" value="TreeGrafter"/>
</dbReference>
<keyword evidence="6" id="KW-1017">Isopeptide bond</keyword>
<dbReference type="InterPro" id="IPR036616">
    <property type="entry name" value="Poly(ADP-ribose)pol_reg_dom_sf"/>
</dbReference>
<feature type="domain" description="WGR" evidence="37">
    <location>
        <begin position="420"/>
        <end position="517"/>
    </location>
</feature>
<dbReference type="CDD" id="cd17747">
    <property type="entry name" value="BRCT_PARP1"/>
    <property type="match status" value="1"/>
</dbReference>
<dbReference type="InterPro" id="IPR049296">
    <property type="entry name" value="PARP1-like_PADR1_N"/>
</dbReference>
<keyword evidence="13" id="KW-0677">Repeat</keyword>
<dbReference type="PROSITE" id="PS51059">
    <property type="entry name" value="PARP_CATALYTIC"/>
    <property type="match status" value="1"/>
</dbReference>
<evidence type="ECO:0000256" key="31">
    <source>
        <dbReference type="RuleBase" id="RU362114"/>
    </source>
</evidence>
<dbReference type="FunFam" id="1.20.142.10:FF:000001">
    <property type="entry name" value="Poly [ADP-ribose] polymerase"/>
    <property type="match status" value="1"/>
</dbReference>
<evidence type="ECO:0000256" key="20">
    <source>
        <dbReference type="ARBA" id="ARBA00023125"/>
    </source>
</evidence>
<feature type="non-terminal residue" evidence="38">
    <location>
        <position position="1"/>
    </location>
</feature>
<dbReference type="PROSITE" id="PS52007">
    <property type="entry name" value="PADR1"/>
    <property type="match status" value="1"/>
</dbReference>
<dbReference type="GO" id="GO:0045087">
    <property type="term" value="P:innate immune response"/>
    <property type="evidence" value="ECO:0007669"/>
    <property type="project" value="UniProtKB-KW"/>
</dbReference>
<dbReference type="InterPro" id="IPR036420">
    <property type="entry name" value="BRCT_dom_sf"/>
</dbReference>
<feature type="compositionally biased region" description="Basic and acidic residues" evidence="32">
    <location>
        <begin position="116"/>
        <end position="128"/>
    </location>
</feature>
<evidence type="ECO:0000259" key="35">
    <source>
        <dbReference type="PROSITE" id="PS51059"/>
    </source>
</evidence>
<comment type="catalytic activity">
    <reaction evidence="26">
        <text>NAD(+) + (ADP-D-ribosyl)n-acceptor = nicotinamide + (ADP-D-ribosyl)n+1-acceptor + H(+).</text>
        <dbReference type="EC" id="2.4.2.30"/>
    </reaction>
</comment>
<evidence type="ECO:0000256" key="29">
    <source>
        <dbReference type="ARBA" id="ARBA00048575"/>
    </source>
</evidence>
<feature type="domain" description="PARP-type" evidence="33">
    <location>
        <begin position="10"/>
        <end position="99"/>
    </location>
</feature>
<evidence type="ECO:0000256" key="32">
    <source>
        <dbReference type="SAM" id="MobiDB-lite"/>
    </source>
</evidence>
<protein>
    <recommendedName>
        <fullName evidence="30 31">Poly [ADP-ribose] polymerase</fullName>
        <shortName evidence="31">PARP</shortName>
        <ecNumber evidence="31">2.4.2.-</ecNumber>
    </recommendedName>
</protein>
<dbReference type="GO" id="GO:0005829">
    <property type="term" value="C:cytosol"/>
    <property type="evidence" value="ECO:0007669"/>
    <property type="project" value="UniProtKB-SubCell"/>
</dbReference>
<dbReference type="SUPFAM" id="SSF52113">
    <property type="entry name" value="BRCT domain"/>
    <property type="match status" value="1"/>
</dbReference>
<evidence type="ECO:0000256" key="26">
    <source>
        <dbReference type="ARBA" id="ARBA00033987"/>
    </source>
</evidence>
<dbReference type="PROSITE" id="PS51977">
    <property type="entry name" value="WGR"/>
    <property type="match status" value="1"/>
</dbReference>
<evidence type="ECO:0000256" key="10">
    <source>
        <dbReference type="ARBA" id="ARBA00022679"/>
    </source>
</evidence>
<dbReference type="EC" id="2.4.2.-" evidence="31"/>
<dbReference type="Pfam" id="PF05406">
    <property type="entry name" value="WGR"/>
    <property type="match status" value="1"/>
</dbReference>
<dbReference type="Pfam" id="PF16589">
    <property type="entry name" value="BRCT_2"/>
    <property type="match status" value="1"/>
</dbReference>
<evidence type="ECO:0000256" key="21">
    <source>
        <dbReference type="ARBA" id="ARBA00023163"/>
    </source>
</evidence>
<dbReference type="Gene3D" id="3.40.50.10190">
    <property type="entry name" value="BRCT domain"/>
    <property type="match status" value="1"/>
</dbReference>
<dbReference type="SMART" id="SM00773">
    <property type="entry name" value="WGR"/>
    <property type="match status" value="1"/>
</dbReference>
<evidence type="ECO:0000256" key="28">
    <source>
        <dbReference type="ARBA" id="ARBA00048339"/>
    </source>
</evidence>
<keyword evidence="17" id="KW-0391">Immunity</keyword>
<comment type="catalytic activity">
    <reaction evidence="28">
        <text>L-tyrosyl-[protein] + NAD(+) = O-(ADP-D-ribosyl)-L-tyrosyl-[protein] + nicotinamide + H(+)</text>
        <dbReference type="Rhea" id="RHEA:58236"/>
        <dbReference type="Rhea" id="RHEA-COMP:10136"/>
        <dbReference type="Rhea" id="RHEA-COMP:15092"/>
        <dbReference type="ChEBI" id="CHEBI:15378"/>
        <dbReference type="ChEBI" id="CHEBI:17154"/>
        <dbReference type="ChEBI" id="CHEBI:46858"/>
        <dbReference type="ChEBI" id="CHEBI:57540"/>
        <dbReference type="ChEBI" id="CHEBI:142557"/>
    </reaction>
    <physiologicalReaction direction="left-to-right" evidence="28">
        <dbReference type="Rhea" id="RHEA:58237"/>
    </physiologicalReaction>
</comment>
<dbReference type="InterPro" id="IPR036930">
    <property type="entry name" value="WGR_dom_sf"/>
</dbReference>
<dbReference type="PROSITE" id="PS50064">
    <property type="entry name" value="ZF_PARP_2"/>
    <property type="match status" value="1"/>
</dbReference>
<dbReference type="FunFam" id="3.90.228.10:FF:000002">
    <property type="entry name" value="Poly [ADP-ribose] polymerase"/>
    <property type="match status" value="1"/>
</dbReference>
<keyword evidence="21" id="KW-0804">Transcription</keyword>
<evidence type="ECO:0000256" key="13">
    <source>
        <dbReference type="ARBA" id="ARBA00022737"/>
    </source>
</evidence>
<keyword evidence="4" id="KW-0158">Chromosome</keyword>
<dbReference type="GO" id="GO:0140808">
    <property type="term" value="F:NAD+-protein-tyrosine ADP-ribosyltransferase activity"/>
    <property type="evidence" value="ECO:0007669"/>
    <property type="project" value="RHEA"/>
</dbReference>
<dbReference type="Pfam" id="PF02877">
    <property type="entry name" value="PARP_reg"/>
    <property type="match status" value="1"/>
</dbReference>
<dbReference type="Pfam" id="PF08063">
    <property type="entry name" value="Zn_ribbon_PADR1"/>
    <property type="match status" value="1"/>
</dbReference>
<organism evidence="38">
    <name type="scientific">Cuerna arida</name>
    <dbReference type="NCBI Taxonomy" id="1464854"/>
    <lineage>
        <taxon>Eukaryota</taxon>
        <taxon>Metazoa</taxon>
        <taxon>Ecdysozoa</taxon>
        <taxon>Arthropoda</taxon>
        <taxon>Hexapoda</taxon>
        <taxon>Insecta</taxon>
        <taxon>Pterygota</taxon>
        <taxon>Neoptera</taxon>
        <taxon>Paraneoptera</taxon>
        <taxon>Hemiptera</taxon>
        <taxon>Auchenorrhyncha</taxon>
        <taxon>Membracoidea</taxon>
        <taxon>Cicadellidae</taxon>
        <taxon>Cicadellinae</taxon>
        <taxon>Proconiini</taxon>
        <taxon>Cuerna</taxon>
    </lineage>
</organism>
<keyword evidence="16" id="KW-0862">Zinc</keyword>
<evidence type="ECO:0000256" key="19">
    <source>
        <dbReference type="ARBA" id="ARBA00023027"/>
    </source>
</evidence>
<evidence type="ECO:0000259" key="34">
    <source>
        <dbReference type="PROSITE" id="PS50172"/>
    </source>
</evidence>
<dbReference type="InterPro" id="IPR036957">
    <property type="entry name" value="Znf_PARP_sf"/>
</dbReference>
<evidence type="ECO:0000256" key="23">
    <source>
        <dbReference type="ARBA" id="ARBA00024159"/>
    </source>
</evidence>
<keyword evidence="11" id="KW-0548">Nucleotidyltransferase</keyword>
<evidence type="ECO:0000256" key="27">
    <source>
        <dbReference type="ARBA" id="ARBA00048241"/>
    </source>
</evidence>
<evidence type="ECO:0000256" key="2">
    <source>
        <dbReference type="ARBA" id="ARBA00004514"/>
    </source>
</evidence>
<gene>
    <name evidence="38" type="ORF">g.36923</name>
</gene>
<evidence type="ECO:0000256" key="1">
    <source>
        <dbReference type="ARBA" id="ARBA00004286"/>
    </source>
</evidence>
<keyword evidence="12" id="KW-0479">Metal-binding</keyword>
<evidence type="ECO:0000256" key="24">
    <source>
        <dbReference type="ARBA" id="ARBA00024164"/>
    </source>
</evidence>
<evidence type="ECO:0000256" key="30">
    <source>
        <dbReference type="ARBA" id="ARBA00071874"/>
    </source>
</evidence>
<feature type="region of interest" description="Disordered" evidence="32">
    <location>
        <begin position="87"/>
        <end position="128"/>
    </location>
</feature>
<dbReference type="InterPro" id="IPR012317">
    <property type="entry name" value="Poly(ADP-ribose)pol_cat_dom"/>
</dbReference>
<comment type="subcellular location">
    <subcellularLocation>
        <location evidence="1">Chromosome</location>
    </subcellularLocation>
    <subcellularLocation>
        <location evidence="2">Cytoplasm</location>
        <location evidence="2">Cytosol</location>
    </subcellularLocation>
    <subcellularLocation>
        <location evidence="3">Nucleus</location>
        <location evidence="3">Nucleolus</location>
    </subcellularLocation>
</comment>
<dbReference type="FunFam" id="3.40.50.10190:FF:000051">
    <property type="entry name" value="Poly [ADP-ribose] polymerase"/>
    <property type="match status" value="1"/>
</dbReference>
<keyword evidence="18" id="KW-0805">Transcription regulation</keyword>
<proteinExistence type="inferred from homology"/>
<dbReference type="Gene3D" id="1.20.142.10">
    <property type="entry name" value="Poly(ADP-ribose) polymerase, regulatory domain"/>
    <property type="match status" value="1"/>
</dbReference>
<keyword evidence="19 31" id="KW-0520">NAD</keyword>
<keyword evidence="7" id="KW-0021">Allosteric enzyme</keyword>
<evidence type="ECO:0000256" key="7">
    <source>
        <dbReference type="ARBA" id="ARBA00022533"/>
    </source>
</evidence>
<comment type="similarity">
    <text evidence="25">Belongs to the ARTD/PARP family.</text>
</comment>
<dbReference type="Pfam" id="PF00645">
    <property type="entry name" value="zf-PARP"/>
    <property type="match status" value="1"/>
</dbReference>
<dbReference type="EMBL" id="GECZ01025771">
    <property type="protein sequence ID" value="JAS43998.1"/>
    <property type="molecule type" value="Transcribed_RNA"/>
</dbReference>
<dbReference type="GO" id="GO:0003677">
    <property type="term" value="F:DNA binding"/>
    <property type="evidence" value="ECO:0007669"/>
    <property type="project" value="UniProtKB-KW"/>
</dbReference>
<dbReference type="GO" id="GO:0016779">
    <property type="term" value="F:nucleotidyltransferase activity"/>
    <property type="evidence" value="ECO:0007669"/>
    <property type="project" value="UniProtKB-KW"/>
</dbReference>
<comment type="catalytic activity">
    <reaction evidence="29">
        <text>L-seryl-[protein] + NAD(+) = O-(ADP-D-ribosyl)-L-seryl-[protein] + nicotinamide + H(+)</text>
        <dbReference type="Rhea" id="RHEA:58232"/>
        <dbReference type="Rhea" id="RHEA-COMP:9863"/>
        <dbReference type="Rhea" id="RHEA-COMP:15091"/>
        <dbReference type="ChEBI" id="CHEBI:15378"/>
        <dbReference type="ChEBI" id="CHEBI:17154"/>
        <dbReference type="ChEBI" id="CHEBI:29999"/>
        <dbReference type="ChEBI" id="CHEBI:57540"/>
        <dbReference type="ChEBI" id="CHEBI:142556"/>
    </reaction>
    <physiologicalReaction direction="left-to-right" evidence="29">
        <dbReference type="Rhea" id="RHEA:58233"/>
    </physiologicalReaction>
</comment>
<dbReference type="PROSITE" id="PS50172">
    <property type="entry name" value="BRCT"/>
    <property type="match status" value="1"/>
</dbReference>
<evidence type="ECO:0000256" key="8">
    <source>
        <dbReference type="ARBA" id="ARBA00022588"/>
    </source>
</evidence>
<dbReference type="PANTHER" id="PTHR10459">
    <property type="entry name" value="DNA LIGASE"/>
    <property type="match status" value="1"/>
</dbReference>